<evidence type="ECO:0000256" key="1">
    <source>
        <dbReference type="SAM" id="Coils"/>
    </source>
</evidence>
<dbReference type="Gene3D" id="2.60.40.150">
    <property type="entry name" value="C2 domain"/>
    <property type="match status" value="1"/>
</dbReference>
<dbReference type="PANTHER" id="PTHR47263:SF1">
    <property type="entry name" value="C2 DOMAIN PROTEIN (AFU_ORTHOLOGUE AFUA_7G02350)"/>
    <property type="match status" value="1"/>
</dbReference>
<accession>A0A1G4KAL8</accession>
<dbReference type="Proteomes" id="UP000189911">
    <property type="component" value="Chromosome F"/>
</dbReference>
<evidence type="ECO:0000259" key="4">
    <source>
        <dbReference type="PROSITE" id="PS51258"/>
    </source>
</evidence>
<dbReference type="Gene3D" id="1.20.58.1100">
    <property type="match status" value="1"/>
</dbReference>
<feature type="domain" description="MHD1" evidence="4">
    <location>
        <begin position="628"/>
        <end position="746"/>
    </location>
</feature>
<name>A0A1G4KAL8_9SACH</name>
<dbReference type="InterPro" id="IPR000008">
    <property type="entry name" value="C2_dom"/>
</dbReference>
<protein>
    <submittedName>
        <fullName evidence="6">LANO_0F10836g1_1</fullName>
    </submittedName>
</protein>
<proteinExistence type="predicted"/>
<dbReference type="SMART" id="SM00239">
    <property type="entry name" value="C2"/>
    <property type="match status" value="1"/>
</dbReference>
<dbReference type="Pfam" id="PF00168">
    <property type="entry name" value="C2"/>
    <property type="match status" value="1"/>
</dbReference>
<dbReference type="PROSITE" id="PS50004">
    <property type="entry name" value="C2"/>
    <property type="match status" value="1"/>
</dbReference>
<keyword evidence="7" id="KW-1185">Reference proteome</keyword>
<dbReference type="InterPro" id="IPR014770">
    <property type="entry name" value="Munc13_1"/>
</dbReference>
<feature type="domain" description="MHD2" evidence="5">
    <location>
        <begin position="1054"/>
        <end position="1199"/>
    </location>
</feature>
<dbReference type="InterPro" id="IPR052811">
    <property type="entry name" value="Glucose_resp_signaling"/>
</dbReference>
<evidence type="ECO:0000313" key="6">
    <source>
        <dbReference type="EMBL" id="SCV01246.1"/>
    </source>
</evidence>
<dbReference type="SUPFAM" id="SSF49562">
    <property type="entry name" value="C2 domain (Calcium/lipid-binding domain, CaLB)"/>
    <property type="match status" value="1"/>
</dbReference>
<organism evidence="6 7">
    <name type="scientific">Lachancea nothofagi CBS 11611</name>
    <dbReference type="NCBI Taxonomy" id="1266666"/>
    <lineage>
        <taxon>Eukaryota</taxon>
        <taxon>Fungi</taxon>
        <taxon>Dikarya</taxon>
        <taxon>Ascomycota</taxon>
        <taxon>Saccharomycotina</taxon>
        <taxon>Saccharomycetes</taxon>
        <taxon>Saccharomycetales</taxon>
        <taxon>Saccharomycetaceae</taxon>
        <taxon>Lachancea</taxon>
    </lineage>
</organism>
<dbReference type="PANTHER" id="PTHR47263">
    <property type="entry name" value="ADENYLATE CYCLASE ACTIVATION PROTEIN GIT1"/>
    <property type="match status" value="1"/>
</dbReference>
<evidence type="ECO:0000259" key="5">
    <source>
        <dbReference type="PROSITE" id="PS51259"/>
    </source>
</evidence>
<evidence type="ECO:0000259" key="3">
    <source>
        <dbReference type="PROSITE" id="PS50004"/>
    </source>
</evidence>
<feature type="coiled-coil region" evidence="1">
    <location>
        <begin position="1199"/>
        <end position="1262"/>
    </location>
</feature>
<dbReference type="InterPro" id="IPR035892">
    <property type="entry name" value="C2_domain_sf"/>
</dbReference>
<dbReference type="InterPro" id="IPR014772">
    <property type="entry name" value="Munc13_dom-2"/>
</dbReference>
<sequence>MATRNVSASSTTSLESTGNFIAFKEEPNNSLDISLDQVLKYAIKVILLEYINEPRFRQTDVRTKGPATNSRPQARTREVTEQKRAKRRSWLFSDDSGKKSESSEGKQLHKLVPVLENYLKMVAVDKIKVKEASFRRSLLKFYNDSFLDPKASKQLSSTNRPEELIMLFTKAAQGEITKVYQEANGKQELYRQICSFIDMITRLVIGYDSPASKLALRLNEYKGSFSRSGDSTTALSPVSSLSSGLISTEPSIKPTFKITDIKHSEYLMELFDISEIDFQQTLIKHVSDTNNNGFSQSLQVLKKRVVQQTNSDPSLSFSKSDNFESWLKQETKELDVLIAKFSAGVPKSSNSSSKNFNELANYIPENPRDVYIQLTRLIFSKEFCATSNKLVLSQEAWFFLNKCAAYWRVNSPCSKATMLYAAANAGPLGGDCLNTQAFEDLFSLISTKIFNSEELFRDRSSWHIIDQKEWSKNLTFSLEQTLNLTQQLLSELHQKPRPKFSPVLNVYYGFILPDLEASNHELTKSDLYRRHIKRLRRVLFRASEQFYVSLVNELPRDKALDIHDIKCVADRILSEIQTIQKKYTKPLLGELNIAVECAKILVEAFGVDCSAMLAQVEKGGKIPFYDGAETYKSLRELRDVYLQVQPAKKYPFNLEKYFLKYLSELCDEACASTIKVISTAIKKETWDPIDTSESYSTSVIDIFKMINESIDLFVKLEWGSQYQIHKIYTFLLKSVADGLSFYANTITDIIKTDINTTLEESETFEDNEELPKGFNVISQTATAKMKTSWIYTEMKNALKSNHVSIPKPFEFQSRTCTCLNNLNQMMQLINNLEERINPDEISKSVHAHEQVDMKRKSMTEKQNRGLRHLYSIKIVRAENLSSSAHEANALTAISIVDTKLKREVAKTREVLKSGRPVWNEEFEFDVAINDQRLISFILWNHKEKFNSASSKVCGRAFLCLDSNKFRDDGYPEQVCLNLDTRGKIIVQIAVETERLDALFSMGRAFRSLNRARDRSIELMVSKFQVFVHFSFSRTTLKTVCGPTGLVKATNSVVYDSLVPLFDYLNANLSILASHLSRDLLLKIMLEAWEEILSRADDLLLPFLSDAEGLQYRNSKAKSIWENAVDAAKHGINSPSSSDRHLTQVEIDTIFEWLGALCVDFFHNNGEGPAMSELKNAHYQALLLIPVYYDRSPLQLKKELEGLNQEYRKLLFEANDIEVRDQKHARYLGKRAKSVARRKTVLANASRKRRVELDKEIRAAENNPLETNIATQDILLRILIAKGEADYVMGSLEFRDSLTKALFTEKIVKAARSSHH</sequence>
<feature type="region of interest" description="Disordered" evidence="2">
    <location>
        <begin position="59"/>
        <end position="104"/>
    </location>
</feature>
<dbReference type="Gene3D" id="1.10.357.50">
    <property type="match status" value="1"/>
</dbReference>
<feature type="domain" description="C2" evidence="3">
    <location>
        <begin position="850"/>
        <end position="975"/>
    </location>
</feature>
<evidence type="ECO:0000256" key="2">
    <source>
        <dbReference type="SAM" id="MobiDB-lite"/>
    </source>
</evidence>
<dbReference type="EMBL" id="LT598452">
    <property type="protein sequence ID" value="SCV01246.1"/>
    <property type="molecule type" value="Genomic_DNA"/>
</dbReference>
<reference evidence="7" key="1">
    <citation type="submission" date="2016-03" db="EMBL/GenBank/DDBJ databases">
        <authorList>
            <person name="Devillers Hugo."/>
        </authorList>
    </citation>
    <scope>NUCLEOTIDE SEQUENCE [LARGE SCALE GENOMIC DNA]</scope>
</reference>
<dbReference type="PROSITE" id="PS51258">
    <property type="entry name" value="MHD1"/>
    <property type="match status" value="1"/>
</dbReference>
<evidence type="ECO:0000313" key="7">
    <source>
        <dbReference type="Proteomes" id="UP000189911"/>
    </source>
</evidence>
<dbReference type="PROSITE" id="PS51259">
    <property type="entry name" value="MHD2"/>
    <property type="match status" value="1"/>
</dbReference>
<feature type="compositionally biased region" description="Basic and acidic residues" evidence="2">
    <location>
        <begin position="95"/>
        <end position="104"/>
    </location>
</feature>
<gene>
    <name evidence="6" type="ORF">LANO_0F10836G</name>
</gene>
<keyword evidence="1" id="KW-0175">Coiled coil</keyword>
<dbReference type="OrthoDB" id="2015333at2759"/>